<dbReference type="EMBL" id="QRBI01000095">
    <property type="protein sequence ID" value="RMC19085.1"/>
    <property type="molecule type" value="Genomic_DNA"/>
</dbReference>
<dbReference type="STRING" id="333673.A0A3M0L109"/>
<dbReference type="AlphaFoldDB" id="A0A3M0L109"/>
<dbReference type="Proteomes" id="UP000269221">
    <property type="component" value="Unassembled WGS sequence"/>
</dbReference>
<evidence type="ECO:0000313" key="2">
    <source>
        <dbReference type="Proteomes" id="UP000269221"/>
    </source>
</evidence>
<dbReference type="Gene3D" id="3.10.10.10">
    <property type="entry name" value="HIV Type 1 Reverse Transcriptase, subunit A, domain 1"/>
    <property type="match status" value="1"/>
</dbReference>
<sequence>METEEIRQLNTLPGLSEVASAEELLRVKEQQVLTATTSLHYQQNCTSWDSVVPTHEMICELESQGVVSKPHSPFNSPIWPVCKSNGEWKLTVDCHGLNEAMPPLSTAMLNGLELQYGLESKAAKWCHH</sequence>
<gene>
    <name evidence="1" type="ORF">DUI87_03689</name>
</gene>
<name>A0A3M0L109_HIRRU</name>
<protein>
    <submittedName>
        <fullName evidence="1">Uncharacterized protein</fullName>
    </submittedName>
</protein>
<comment type="caution">
    <text evidence="1">The sequence shown here is derived from an EMBL/GenBank/DDBJ whole genome shotgun (WGS) entry which is preliminary data.</text>
</comment>
<accession>A0A3M0L109</accession>
<proteinExistence type="predicted"/>
<dbReference type="OrthoDB" id="9950135at2759"/>
<organism evidence="1 2">
    <name type="scientific">Hirundo rustica rustica</name>
    <dbReference type="NCBI Taxonomy" id="333673"/>
    <lineage>
        <taxon>Eukaryota</taxon>
        <taxon>Metazoa</taxon>
        <taxon>Chordata</taxon>
        <taxon>Craniata</taxon>
        <taxon>Vertebrata</taxon>
        <taxon>Euteleostomi</taxon>
        <taxon>Archelosauria</taxon>
        <taxon>Archosauria</taxon>
        <taxon>Dinosauria</taxon>
        <taxon>Saurischia</taxon>
        <taxon>Theropoda</taxon>
        <taxon>Coelurosauria</taxon>
        <taxon>Aves</taxon>
        <taxon>Neognathae</taxon>
        <taxon>Neoaves</taxon>
        <taxon>Telluraves</taxon>
        <taxon>Australaves</taxon>
        <taxon>Passeriformes</taxon>
        <taxon>Sylvioidea</taxon>
        <taxon>Hirundinidae</taxon>
        <taxon>Hirundo</taxon>
    </lineage>
</organism>
<keyword evidence="2" id="KW-1185">Reference proteome</keyword>
<dbReference type="InterPro" id="IPR043502">
    <property type="entry name" value="DNA/RNA_pol_sf"/>
</dbReference>
<evidence type="ECO:0000313" key="1">
    <source>
        <dbReference type="EMBL" id="RMC19085.1"/>
    </source>
</evidence>
<reference evidence="1 2" key="1">
    <citation type="submission" date="2018-07" db="EMBL/GenBank/DDBJ databases">
        <title>A high quality draft genome assembly of the barn swallow (H. rustica rustica).</title>
        <authorList>
            <person name="Formenti G."/>
            <person name="Chiara M."/>
            <person name="Poveda L."/>
            <person name="Francoijs K.-J."/>
            <person name="Bonisoli-Alquati A."/>
            <person name="Canova L."/>
            <person name="Gianfranceschi L."/>
            <person name="Horner D.S."/>
            <person name="Saino N."/>
        </authorList>
    </citation>
    <scope>NUCLEOTIDE SEQUENCE [LARGE SCALE GENOMIC DNA]</scope>
    <source>
        <strain evidence="1">Chelidonia</strain>
        <tissue evidence="1">Blood</tissue>
    </source>
</reference>
<dbReference type="SUPFAM" id="SSF56672">
    <property type="entry name" value="DNA/RNA polymerases"/>
    <property type="match status" value="1"/>
</dbReference>